<sequence>MSITPMSITPMSITPTAFTVPCDTASCLFCVDKKFPQPVAVLRVRLLPAIQFLAEFLRAPEVFNAASANLKLHSFAFRRLKKRADSD</sequence>
<evidence type="ECO:0000313" key="2">
    <source>
        <dbReference type="Proteomes" id="UP001519460"/>
    </source>
</evidence>
<name>A0ABD0L508_9CAEN</name>
<organism evidence="1 2">
    <name type="scientific">Batillaria attramentaria</name>
    <dbReference type="NCBI Taxonomy" id="370345"/>
    <lineage>
        <taxon>Eukaryota</taxon>
        <taxon>Metazoa</taxon>
        <taxon>Spiralia</taxon>
        <taxon>Lophotrochozoa</taxon>
        <taxon>Mollusca</taxon>
        <taxon>Gastropoda</taxon>
        <taxon>Caenogastropoda</taxon>
        <taxon>Sorbeoconcha</taxon>
        <taxon>Cerithioidea</taxon>
        <taxon>Batillariidae</taxon>
        <taxon>Batillaria</taxon>
    </lineage>
</organism>
<comment type="caution">
    <text evidence="1">The sequence shown here is derived from an EMBL/GenBank/DDBJ whole genome shotgun (WGS) entry which is preliminary data.</text>
</comment>
<reference evidence="1 2" key="1">
    <citation type="journal article" date="2023" name="Sci. Data">
        <title>Genome assembly of the Korean intertidal mud-creeper Batillaria attramentaria.</title>
        <authorList>
            <person name="Patra A.K."/>
            <person name="Ho P.T."/>
            <person name="Jun S."/>
            <person name="Lee S.J."/>
            <person name="Kim Y."/>
            <person name="Won Y.J."/>
        </authorList>
    </citation>
    <scope>NUCLEOTIDE SEQUENCE [LARGE SCALE GENOMIC DNA]</scope>
    <source>
        <strain evidence="1">Wonlab-2016</strain>
    </source>
</reference>
<dbReference type="EMBL" id="JACVVK020000085">
    <property type="protein sequence ID" value="KAK7494199.1"/>
    <property type="molecule type" value="Genomic_DNA"/>
</dbReference>
<gene>
    <name evidence="1" type="ORF">BaRGS_00014481</name>
</gene>
<accession>A0ABD0L508</accession>
<protein>
    <submittedName>
        <fullName evidence="1">Uncharacterized protein</fullName>
    </submittedName>
</protein>
<keyword evidence="2" id="KW-1185">Reference proteome</keyword>
<dbReference type="Proteomes" id="UP001519460">
    <property type="component" value="Unassembled WGS sequence"/>
</dbReference>
<proteinExistence type="predicted"/>
<evidence type="ECO:0000313" key="1">
    <source>
        <dbReference type="EMBL" id="KAK7494199.1"/>
    </source>
</evidence>
<dbReference type="AlphaFoldDB" id="A0ABD0L508"/>